<keyword evidence="3" id="KW-0716">Sensory transduction</keyword>
<evidence type="ECO:0000256" key="3">
    <source>
        <dbReference type="ARBA" id="ARBA00022606"/>
    </source>
</evidence>
<evidence type="ECO:0008006" key="13">
    <source>
        <dbReference type="Google" id="ProtNLM"/>
    </source>
</evidence>
<dbReference type="AlphaFoldDB" id="A0A834MA43"/>
<evidence type="ECO:0000256" key="8">
    <source>
        <dbReference type="ARBA" id="ARBA00023170"/>
    </source>
</evidence>
<dbReference type="Pfam" id="PF02949">
    <property type="entry name" value="7tm_6"/>
    <property type="match status" value="1"/>
</dbReference>
<dbReference type="GO" id="GO:0004984">
    <property type="term" value="F:olfactory receptor activity"/>
    <property type="evidence" value="ECO:0007669"/>
    <property type="project" value="InterPro"/>
</dbReference>
<dbReference type="Proteomes" id="UP000625711">
    <property type="component" value="Unassembled WGS sequence"/>
</dbReference>
<keyword evidence="4 10" id="KW-0812">Transmembrane</keyword>
<keyword evidence="7 10" id="KW-0472">Membrane</keyword>
<protein>
    <recommendedName>
        <fullName evidence="13">Odorant receptor</fullName>
    </recommendedName>
</protein>
<proteinExistence type="predicted"/>
<dbReference type="PANTHER" id="PTHR21137">
    <property type="entry name" value="ODORANT RECEPTOR"/>
    <property type="match status" value="1"/>
</dbReference>
<dbReference type="GO" id="GO:0007165">
    <property type="term" value="P:signal transduction"/>
    <property type="evidence" value="ECO:0007669"/>
    <property type="project" value="UniProtKB-KW"/>
</dbReference>
<keyword evidence="12" id="KW-1185">Reference proteome</keyword>
<feature type="transmembrane region" description="Helical" evidence="10">
    <location>
        <begin position="151"/>
        <end position="173"/>
    </location>
</feature>
<evidence type="ECO:0000313" key="12">
    <source>
        <dbReference type="Proteomes" id="UP000625711"/>
    </source>
</evidence>
<evidence type="ECO:0000313" key="11">
    <source>
        <dbReference type="EMBL" id="KAF7276328.1"/>
    </source>
</evidence>
<evidence type="ECO:0000256" key="7">
    <source>
        <dbReference type="ARBA" id="ARBA00023136"/>
    </source>
</evidence>
<evidence type="ECO:0000256" key="9">
    <source>
        <dbReference type="ARBA" id="ARBA00023224"/>
    </source>
</evidence>
<dbReference type="GO" id="GO:0005549">
    <property type="term" value="F:odorant binding"/>
    <property type="evidence" value="ECO:0007669"/>
    <property type="project" value="InterPro"/>
</dbReference>
<evidence type="ECO:0000256" key="10">
    <source>
        <dbReference type="SAM" id="Phobius"/>
    </source>
</evidence>
<name>A0A834MA43_RHYFE</name>
<dbReference type="GO" id="GO:0005886">
    <property type="term" value="C:plasma membrane"/>
    <property type="evidence" value="ECO:0007669"/>
    <property type="project" value="UniProtKB-SubCell"/>
</dbReference>
<dbReference type="OrthoDB" id="6614360at2759"/>
<feature type="non-terminal residue" evidence="11">
    <location>
        <position position="1"/>
    </location>
</feature>
<dbReference type="EMBL" id="JAACXV010007374">
    <property type="protein sequence ID" value="KAF7276328.1"/>
    <property type="molecule type" value="Genomic_DNA"/>
</dbReference>
<feature type="transmembrane region" description="Helical" evidence="10">
    <location>
        <begin position="92"/>
        <end position="110"/>
    </location>
</feature>
<reference evidence="11" key="1">
    <citation type="submission" date="2020-08" db="EMBL/GenBank/DDBJ databases">
        <title>Genome sequencing and assembly of the red palm weevil Rhynchophorus ferrugineus.</title>
        <authorList>
            <person name="Dias G.B."/>
            <person name="Bergman C.M."/>
            <person name="Manee M."/>
        </authorList>
    </citation>
    <scope>NUCLEOTIDE SEQUENCE</scope>
    <source>
        <strain evidence="11">AA-2017</strain>
        <tissue evidence="11">Whole larva</tissue>
    </source>
</reference>
<keyword evidence="2" id="KW-1003">Cell membrane</keyword>
<evidence type="ECO:0000256" key="1">
    <source>
        <dbReference type="ARBA" id="ARBA00004651"/>
    </source>
</evidence>
<dbReference type="PANTHER" id="PTHR21137:SF35">
    <property type="entry name" value="ODORANT RECEPTOR 19A-RELATED"/>
    <property type="match status" value="1"/>
</dbReference>
<keyword evidence="8" id="KW-0675">Receptor</keyword>
<evidence type="ECO:0000256" key="4">
    <source>
        <dbReference type="ARBA" id="ARBA00022692"/>
    </source>
</evidence>
<evidence type="ECO:0000256" key="5">
    <source>
        <dbReference type="ARBA" id="ARBA00022725"/>
    </source>
</evidence>
<accession>A0A834MA43</accession>
<comment type="caution">
    <text evidence="11">The sequence shown here is derived from an EMBL/GenBank/DDBJ whole genome shotgun (WGS) entry which is preliminary data.</text>
</comment>
<dbReference type="InterPro" id="IPR004117">
    <property type="entry name" value="7tm6_olfct_rcpt"/>
</dbReference>
<gene>
    <name evidence="11" type="ORF">GWI33_010469</name>
</gene>
<evidence type="ECO:0000256" key="2">
    <source>
        <dbReference type="ARBA" id="ARBA00022475"/>
    </source>
</evidence>
<keyword evidence="5" id="KW-0552">Olfaction</keyword>
<organism evidence="11 12">
    <name type="scientific">Rhynchophorus ferrugineus</name>
    <name type="common">Red palm weevil</name>
    <name type="synonym">Curculio ferrugineus</name>
    <dbReference type="NCBI Taxonomy" id="354439"/>
    <lineage>
        <taxon>Eukaryota</taxon>
        <taxon>Metazoa</taxon>
        <taxon>Ecdysozoa</taxon>
        <taxon>Arthropoda</taxon>
        <taxon>Hexapoda</taxon>
        <taxon>Insecta</taxon>
        <taxon>Pterygota</taxon>
        <taxon>Neoptera</taxon>
        <taxon>Endopterygota</taxon>
        <taxon>Coleoptera</taxon>
        <taxon>Polyphaga</taxon>
        <taxon>Cucujiformia</taxon>
        <taxon>Curculionidae</taxon>
        <taxon>Dryophthorinae</taxon>
        <taxon>Rhynchophorus</taxon>
    </lineage>
</organism>
<evidence type="ECO:0000256" key="6">
    <source>
        <dbReference type="ARBA" id="ARBA00022989"/>
    </source>
</evidence>
<feature type="transmembrane region" description="Helical" evidence="10">
    <location>
        <begin position="54"/>
        <end position="80"/>
    </location>
</feature>
<keyword evidence="6 10" id="KW-1133">Transmembrane helix</keyword>
<sequence length="175" mass="20071">FLIHIIAQITNCKKHILQIFEDNDGPGHDEEKVRERMTFCINYHRTIISYTESVYAVFNLVLIIHISVTSLIFGVTLYLITKVETYADKSRYSLQLAGWIALLFITCYYGQRIITESVTIADAAYQSLWYNGPVSLQKNVKLMIMRGQRPLKLNVASIGVISLETFVGVRLTWSF</sequence>
<comment type="subcellular location">
    <subcellularLocation>
        <location evidence="1">Cell membrane</location>
        <topology evidence="1">Multi-pass membrane protein</topology>
    </subcellularLocation>
</comment>
<keyword evidence="9" id="KW-0807">Transducer</keyword>